<accession>A0A086LIJ3</accession>
<evidence type="ECO:0000313" key="1">
    <source>
        <dbReference type="EMBL" id="KFG56461.1"/>
    </source>
</evidence>
<comment type="caution">
    <text evidence="1">The sequence shown here is derived from an EMBL/GenBank/DDBJ whole genome shotgun (WGS) entry which is preliminary data.</text>
</comment>
<gene>
    <name evidence="1" type="ORF">TGFOU_316635C</name>
</gene>
<organism evidence="1 2">
    <name type="scientific">Toxoplasma gondii FOU</name>
    <dbReference type="NCBI Taxonomy" id="943167"/>
    <lineage>
        <taxon>Eukaryota</taxon>
        <taxon>Sar</taxon>
        <taxon>Alveolata</taxon>
        <taxon>Apicomplexa</taxon>
        <taxon>Conoidasida</taxon>
        <taxon>Coccidia</taxon>
        <taxon>Eucoccidiorida</taxon>
        <taxon>Eimeriorina</taxon>
        <taxon>Sarcocystidae</taxon>
        <taxon>Toxoplasma</taxon>
    </lineage>
</organism>
<name>A0A086LIJ3_TOXGO</name>
<dbReference type="OrthoDB" id="347346at2759"/>
<dbReference type="Proteomes" id="UP000028838">
    <property type="component" value="Unassembled WGS sequence"/>
</dbReference>
<proteinExistence type="predicted"/>
<dbReference type="EMBL" id="AEYH02000008">
    <property type="protein sequence ID" value="KFG56461.1"/>
    <property type="molecule type" value="Genomic_DNA"/>
</dbReference>
<reference evidence="1 2" key="1">
    <citation type="submission" date="2014-07" db="EMBL/GenBank/DDBJ databases">
        <authorList>
            <person name="Sibley D."/>
            <person name="Venepally P."/>
            <person name="Karamycheva S."/>
            <person name="Hadjithomas M."/>
            <person name="Khan A."/>
            <person name="Brunk B."/>
            <person name="Roos D."/>
            <person name="Caler E."/>
            <person name="Lorenzi H."/>
        </authorList>
    </citation>
    <scope>NUCLEOTIDE SEQUENCE [LARGE SCALE GENOMIC DNA]</scope>
    <source>
        <strain evidence="1 2">FOU</strain>
    </source>
</reference>
<dbReference type="VEuPathDB" id="ToxoDB:TGFOU_316635C"/>
<evidence type="ECO:0000313" key="2">
    <source>
        <dbReference type="Proteomes" id="UP000028838"/>
    </source>
</evidence>
<dbReference type="AlphaFoldDB" id="A0A086LIJ3"/>
<protein>
    <submittedName>
        <fullName evidence="1">Uncharacterized protein</fullName>
    </submittedName>
</protein>
<sequence length="187" mass="21177">MMATQLALWQCTHQFCFDCPRLGGFFLHYIDTKGLLAGPAPFDFEAPPSVRPEWVCRGAKGYFPPGWTKGAWKTFVDAAASQPPPGSPRAAAAARAVERLANEGAKKAAENRRKIEERYAEIRRQSLEAYSRYNALEAVEEKKYLPGFHKMKKSYSDKHLQCHGEELSSVIAEHFTEKDLKFVLPWK</sequence>